<keyword evidence="4" id="KW-0479">Metal-binding</keyword>
<keyword evidence="3 6" id="KW-0808">Transferase</keyword>
<dbReference type="SFLD" id="SFLDS00005">
    <property type="entry name" value="Isoprenoid_Synthase_Type_I"/>
    <property type="match status" value="1"/>
</dbReference>
<accession>A0A5N8XRI4</accession>
<reference evidence="8 9" key="1">
    <citation type="submission" date="2019-07" db="EMBL/GenBank/DDBJ databases">
        <title>New species of Amycolatopsis and Streptomyces.</title>
        <authorList>
            <person name="Duangmal K."/>
            <person name="Teo W.F.A."/>
            <person name="Lipun K."/>
        </authorList>
    </citation>
    <scope>NUCLEOTIDE SEQUENCE [LARGE SCALE GENOMIC DNA]</scope>
    <source>
        <strain evidence="8 9">NBRC 106415</strain>
    </source>
</reference>
<organism evidence="8 9">
    <name type="scientific">Streptomyces spongiae</name>
    <dbReference type="NCBI Taxonomy" id="565072"/>
    <lineage>
        <taxon>Bacteria</taxon>
        <taxon>Bacillati</taxon>
        <taxon>Actinomycetota</taxon>
        <taxon>Actinomycetes</taxon>
        <taxon>Kitasatosporales</taxon>
        <taxon>Streptomycetaceae</taxon>
        <taxon>Streptomyces</taxon>
    </lineage>
</organism>
<feature type="compositionally biased region" description="Basic and acidic residues" evidence="7">
    <location>
        <begin position="15"/>
        <end position="24"/>
    </location>
</feature>
<dbReference type="Proteomes" id="UP000400924">
    <property type="component" value="Unassembled WGS sequence"/>
</dbReference>
<evidence type="ECO:0000256" key="4">
    <source>
        <dbReference type="ARBA" id="ARBA00022723"/>
    </source>
</evidence>
<evidence type="ECO:0000256" key="3">
    <source>
        <dbReference type="ARBA" id="ARBA00022679"/>
    </source>
</evidence>
<evidence type="ECO:0000256" key="7">
    <source>
        <dbReference type="SAM" id="MobiDB-lite"/>
    </source>
</evidence>
<protein>
    <submittedName>
        <fullName evidence="8">Polyprenyl synthetase family protein</fullName>
    </submittedName>
</protein>
<evidence type="ECO:0000256" key="5">
    <source>
        <dbReference type="ARBA" id="ARBA00022842"/>
    </source>
</evidence>
<dbReference type="InterPro" id="IPR008949">
    <property type="entry name" value="Isoprenoid_synthase_dom_sf"/>
</dbReference>
<dbReference type="GO" id="GO:0008299">
    <property type="term" value="P:isoprenoid biosynthetic process"/>
    <property type="evidence" value="ECO:0007669"/>
    <property type="project" value="InterPro"/>
</dbReference>
<sequence>MGFVSTRGIGMRTSRAHDTPDGTRRPPLSSAEGRPGPPASRPAAVDADVPAAVGHCLEQIIDERLAHCTSLDTVFGEDLAARLAAFTLQGGKRNRPQLLWWSFRAAGGDSRHTAAVLRIAAALELLQTCALVHDDVMDDSALRRGRPALHSDVGHQYPAAGPDFAKAAAILVGDLALAWADDIVAGAALPTPVADAVRELWRVMRTEMVAGQYLDLHGQATAVSSAARAVRIACLKSALYSVERPMLLGAALARADARTTRILSAAGRCAGIAFQLRDDLHGVFGAPHATGKPSGDDIRQGKPTYLVALARARAGASGDTEALAVLGGCVGAGRLTEGRLAEVRGVLERTGARKVVERRAERLGARSVQRLASAALREPAAGRLRELLRAAAGCGVDPQARAADNRRELQGTGRGQR</sequence>
<dbReference type="OrthoDB" id="4497239at2"/>
<proteinExistence type="inferred from homology"/>
<evidence type="ECO:0000256" key="1">
    <source>
        <dbReference type="ARBA" id="ARBA00001946"/>
    </source>
</evidence>
<evidence type="ECO:0000313" key="8">
    <source>
        <dbReference type="EMBL" id="MPY62022.1"/>
    </source>
</evidence>
<dbReference type="PROSITE" id="PS00723">
    <property type="entry name" value="POLYPRENYL_SYNTHASE_1"/>
    <property type="match status" value="1"/>
</dbReference>
<dbReference type="GO" id="GO:0004659">
    <property type="term" value="F:prenyltransferase activity"/>
    <property type="evidence" value="ECO:0007669"/>
    <property type="project" value="InterPro"/>
</dbReference>
<name>A0A5N8XRI4_9ACTN</name>
<dbReference type="CDD" id="cd00685">
    <property type="entry name" value="Trans_IPPS_HT"/>
    <property type="match status" value="1"/>
</dbReference>
<gene>
    <name evidence="8" type="ORF">FNH08_34240</name>
</gene>
<evidence type="ECO:0000256" key="2">
    <source>
        <dbReference type="ARBA" id="ARBA00006706"/>
    </source>
</evidence>
<dbReference type="PANTHER" id="PTHR12001:SF85">
    <property type="entry name" value="SHORT CHAIN ISOPRENYL DIPHOSPHATE SYNTHASE"/>
    <property type="match status" value="1"/>
</dbReference>
<dbReference type="SUPFAM" id="SSF48576">
    <property type="entry name" value="Terpenoid synthases"/>
    <property type="match status" value="1"/>
</dbReference>
<dbReference type="InterPro" id="IPR000092">
    <property type="entry name" value="Polyprenyl_synt"/>
</dbReference>
<dbReference type="GO" id="GO:0046872">
    <property type="term" value="F:metal ion binding"/>
    <property type="evidence" value="ECO:0007669"/>
    <property type="project" value="UniProtKB-KW"/>
</dbReference>
<comment type="caution">
    <text evidence="8">The sequence shown here is derived from an EMBL/GenBank/DDBJ whole genome shotgun (WGS) entry which is preliminary data.</text>
</comment>
<dbReference type="PANTHER" id="PTHR12001">
    <property type="entry name" value="GERANYLGERANYL PYROPHOSPHATE SYNTHASE"/>
    <property type="match status" value="1"/>
</dbReference>
<evidence type="ECO:0000256" key="6">
    <source>
        <dbReference type="RuleBase" id="RU004466"/>
    </source>
</evidence>
<dbReference type="AlphaFoldDB" id="A0A5N8XRI4"/>
<dbReference type="Pfam" id="PF00348">
    <property type="entry name" value="polyprenyl_synt"/>
    <property type="match status" value="1"/>
</dbReference>
<dbReference type="InterPro" id="IPR033749">
    <property type="entry name" value="Polyprenyl_synt_CS"/>
</dbReference>
<comment type="cofactor">
    <cofactor evidence="1">
        <name>Mg(2+)</name>
        <dbReference type="ChEBI" id="CHEBI:18420"/>
    </cofactor>
</comment>
<evidence type="ECO:0000313" key="9">
    <source>
        <dbReference type="Proteomes" id="UP000400924"/>
    </source>
</evidence>
<dbReference type="EMBL" id="VJZC01000362">
    <property type="protein sequence ID" value="MPY62022.1"/>
    <property type="molecule type" value="Genomic_DNA"/>
</dbReference>
<keyword evidence="9" id="KW-1185">Reference proteome</keyword>
<keyword evidence="5" id="KW-0460">Magnesium</keyword>
<dbReference type="Gene3D" id="1.10.600.10">
    <property type="entry name" value="Farnesyl Diphosphate Synthase"/>
    <property type="match status" value="1"/>
</dbReference>
<feature type="region of interest" description="Disordered" evidence="7">
    <location>
        <begin position="1"/>
        <end position="45"/>
    </location>
</feature>
<comment type="similarity">
    <text evidence="2 6">Belongs to the FPP/GGPP synthase family.</text>
</comment>